<reference evidence="4" key="1">
    <citation type="journal article" date="2023" name="Plant J.">
        <title>Genome sequences and population genomics provide insights into the demographic history, inbreeding, and mutation load of two 'living fossil' tree species of Dipteronia.</title>
        <authorList>
            <person name="Feng Y."/>
            <person name="Comes H.P."/>
            <person name="Chen J."/>
            <person name="Zhu S."/>
            <person name="Lu R."/>
            <person name="Zhang X."/>
            <person name="Li P."/>
            <person name="Qiu J."/>
            <person name="Olsen K.M."/>
            <person name="Qiu Y."/>
        </authorList>
    </citation>
    <scope>NUCLEOTIDE SEQUENCE</scope>
    <source>
        <strain evidence="4">NBL</strain>
    </source>
</reference>
<dbReference type="AlphaFoldDB" id="A0AAE0E008"/>
<dbReference type="Pfam" id="PF00069">
    <property type="entry name" value="Pkinase"/>
    <property type="match status" value="1"/>
</dbReference>
<dbReference type="Gene3D" id="1.10.510.10">
    <property type="entry name" value="Transferase(Phosphotransferase) domain 1"/>
    <property type="match status" value="1"/>
</dbReference>
<comment type="caution">
    <text evidence="4">The sequence shown here is derived from an EMBL/GenBank/DDBJ whole genome shotgun (WGS) entry which is preliminary data.</text>
</comment>
<dbReference type="InterPro" id="IPR011009">
    <property type="entry name" value="Kinase-like_dom_sf"/>
</dbReference>
<dbReference type="PANTHER" id="PTHR45631">
    <property type="entry name" value="OS07G0107800 PROTEIN-RELATED"/>
    <property type="match status" value="1"/>
</dbReference>
<dbReference type="InterPro" id="IPR000719">
    <property type="entry name" value="Prot_kinase_dom"/>
</dbReference>
<dbReference type="GO" id="GO:0004672">
    <property type="term" value="F:protein kinase activity"/>
    <property type="evidence" value="ECO:0007669"/>
    <property type="project" value="InterPro"/>
</dbReference>
<dbReference type="GO" id="GO:0005524">
    <property type="term" value="F:ATP binding"/>
    <property type="evidence" value="ECO:0007669"/>
    <property type="project" value="InterPro"/>
</dbReference>
<evidence type="ECO:0000313" key="4">
    <source>
        <dbReference type="EMBL" id="KAK3197817.1"/>
    </source>
</evidence>
<dbReference type="EMBL" id="JANJYJ010000007">
    <property type="protein sequence ID" value="KAK3197817.1"/>
    <property type="molecule type" value="Genomic_DNA"/>
</dbReference>
<sequence length="242" mass="26313">MVAGGNKLSPTHSIHLAHNVGPSNVIQINAPLTMDLPPQMPIQPVSVIRIGVIPPTTLLLGLALVMFLFRGHGNSCKQWKFCSKNTPQMIGVSARWLQAPIIHRDVKSSNILLNDKLQAKIADFGLSQIFQVESGTHISTVVACTPGYLDPMYGISEASLIRNYQTISKKKSAWKAVELALSCTSQSSSERPTMIEVVMELKECLALAMTPNGEGRPGNKSKGPRRMVTVDVNADEFSPSPR</sequence>
<accession>A0AAE0E008</accession>
<dbReference type="SUPFAM" id="SSF56112">
    <property type="entry name" value="Protein kinase-like (PK-like)"/>
    <property type="match status" value="1"/>
</dbReference>
<evidence type="ECO:0000259" key="3">
    <source>
        <dbReference type="PROSITE" id="PS50011"/>
    </source>
</evidence>
<dbReference type="PROSITE" id="PS00108">
    <property type="entry name" value="PROTEIN_KINASE_ST"/>
    <property type="match status" value="1"/>
</dbReference>
<gene>
    <name evidence="4" type="ORF">Dsin_021232</name>
</gene>
<organism evidence="4 5">
    <name type="scientific">Dipteronia sinensis</name>
    <dbReference type="NCBI Taxonomy" id="43782"/>
    <lineage>
        <taxon>Eukaryota</taxon>
        <taxon>Viridiplantae</taxon>
        <taxon>Streptophyta</taxon>
        <taxon>Embryophyta</taxon>
        <taxon>Tracheophyta</taxon>
        <taxon>Spermatophyta</taxon>
        <taxon>Magnoliopsida</taxon>
        <taxon>eudicotyledons</taxon>
        <taxon>Gunneridae</taxon>
        <taxon>Pentapetalae</taxon>
        <taxon>rosids</taxon>
        <taxon>malvids</taxon>
        <taxon>Sapindales</taxon>
        <taxon>Sapindaceae</taxon>
        <taxon>Hippocastanoideae</taxon>
        <taxon>Acereae</taxon>
        <taxon>Dipteronia</taxon>
    </lineage>
</organism>
<dbReference type="PANTHER" id="PTHR45631:SF202">
    <property type="entry name" value="SENESCENCE-INDUCED RECEPTOR-LIKE SERINE_THREONINE-PROTEIN KINASE"/>
    <property type="match status" value="1"/>
</dbReference>
<feature type="domain" description="Protein kinase" evidence="3">
    <location>
        <begin position="1"/>
        <end position="242"/>
    </location>
</feature>
<dbReference type="Proteomes" id="UP001281410">
    <property type="component" value="Unassembled WGS sequence"/>
</dbReference>
<dbReference type="InterPro" id="IPR008271">
    <property type="entry name" value="Ser/Thr_kinase_AS"/>
</dbReference>
<protein>
    <recommendedName>
        <fullName evidence="3">Protein kinase domain-containing protein</fullName>
    </recommendedName>
</protein>
<keyword evidence="5" id="KW-1185">Reference proteome</keyword>
<feature type="transmembrane region" description="Helical" evidence="2">
    <location>
        <begin position="47"/>
        <end position="69"/>
    </location>
</feature>
<keyword evidence="2" id="KW-1133">Transmembrane helix</keyword>
<keyword evidence="2" id="KW-0472">Membrane</keyword>
<dbReference type="PROSITE" id="PS50011">
    <property type="entry name" value="PROTEIN_KINASE_DOM"/>
    <property type="match status" value="1"/>
</dbReference>
<evidence type="ECO:0000313" key="5">
    <source>
        <dbReference type="Proteomes" id="UP001281410"/>
    </source>
</evidence>
<proteinExistence type="predicted"/>
<name>A0AAE0E008_9ROSI</name>
<keyword evidence="2" id="KW-0812">Transmembrane</keyword>
<evidence type="ECO:0000256" key="2">
    <source>
        <dbReference type="SAM" id="Phobius"/>
    </source>
</evidence>
<evidence type="ECO:0000256" key="1">
    <source>
        <dbReference type="SAM" id="MobiDB-lite"/>
    </source>
</evidence>
<feature type="region of interest" description="Disordered" evidence="1">
    <location>
        <begin position="209"/>
        <end position="242"/>
    </location>
</feature>